<keyword evidence="4" id="KW-0819">tRNA processing</keyword>
<dbReference type="GO" id="GO:0000287">
    <property type="term" value="F:magnesium ion binding"/>
    <property type="evidence" value="ECO:0007669"/>
    <property type="project" value="UniProtKB-UniRule"/>
</dbReference>
<comment type="similarity">
    <text evidence="4">Belongs to the class I-like SAM-binding methyltransferase superfamily. Cation-dependent O-methyltransferase family.</text>
</comment>
<dbReference type="GO" id="GO:0030488">
    <property type="term" value="P:tRNA methylation"/>
    <property type="evidence" value="ECO:0007669"/>
    <property type="project" value="UniProtKB-UniRule"/>
</dbReference>
<evidence type="ECO:0000313" key="5">
    <source>
        <dbReference type="EMBL" id="MBP2077494.1"/>
    </source>
</evidence>
<dbReference type="GO" id="GO:0008171">
    <property type="term" value="F:O-methyltransferase activity"/>
    <property type="evidence" value="ECO:0007669"/>
    <property type="project" value="InterPro"/>
</dbReference>
<evidence type="ECO:0000313" key="6">
    <source>
        <dbReference type="Proteomes" id="UP001138793"/>
    </source>
</evidence>
<dbReference type="Pfam" id="PF01596">
    <property type="entry name" value="Methyltransf_3"/>
    <property type="match status" value="1"/>
</dbReference>
<accession>A0A9X0YRT6</accession>
<feature type="binding site" evidence="4">
    <location>
        <position position="82"/>
    </location>
    <ligand>
        <name>S-adenosyl-L-methionine</name>
        <dbReference type="ChEBI" id="CHEBI:59789"/>
    </ligand>
</feature>
<keyword evidence="4" id="KW-0460">Magnesium</keyword>
<proteinExistence type="inferred from homology"/>
<dbReference type="InterPro" id="IPR050362">
    <property type="entry name" value="Cation-dep_OMT"/>
</dbReference>
<evidence type="ECO:0000256" key="2">
    <source>
        <dbReference type="ARBA" id="ARBA00022679"/>
    </source>
</evidence>
<gene>
    <name evidence="4" type="primary">trmR</name>
    <name evidence="5" type="ORF">J2Z64_001746</name>
</gene>
<evidence type="ECO:0000256" key="4">
    <source>
        <dbReference type="HAMAP-Rule" id="MF_02217"/>
    </source>
</evidence>
<dbReference type="Proteomes" id="UP001138793">
    <property type="component" value="Unassembled WGS sequence"/>
</dbReference>
<dbReference type="EMBL" id="JAGGMB010000004">
    <property type="protein sequence ID" value="MBP2077494.1"/>
    <property type="molecule type" value="Genomic_DNA"/>
</dbReference>
<keyword evidence="2 4" id="KW-0808">Transferase</keyword>
<feature type="binding site" evidence="4">
    <location>
        <position position="158"/>
    </location>
    <ligand>
        <name>Mg(2+)</name>
        <dbReference type="ChEBI" id="CHEBI:18420"/>
    </ligand>
</feature>
<feature type="binding site" evidence="4">
    <location>
        <position position="131"/>
    </location>
    <ligand>
        <name>Mg(2+)</name>
        <dbReference type="ChEBI" id="CHEBI:18420"/>
    </ligand>
</feature>
<feature type="binding site" evidence="4">
    <location>
        <begin position="110"/>
        <end position="111"/>
    </location>
    <ligand>
        <name>S-adenosyl-L-methionine</name>
        <dbReference type="ChEBI" id="CHEBI:59789"/>
    </ligand>
</feature>
<comment type="catalytic activity">
    <reaction evidence="4">
        <text>5-hydroxyuridine(34) in tRNA + S-adenosyl-L-methionine = 5-methoxyuridine(34) in tRNA + S-adenosyl-L-homocysteine + H(+)</text>
        <dbReference type="Rhea" id="RHEA:60524"/>
        <dbReference type="Rhea" id="RHEA-COMP:13381"/>
        <dbReference type="Rhea" id="RHEA-COMP:15591"/>
        <dbReference type="ChEBI" id="CHEBI:15378"/>
        <dbReference type="ChEBI" id="CHEBI:57856"/>
        <dbReference type="ChEBI" id="CHEBI:59789"/>
        <dbReference type="ChEBI" id="CHEBI:136877"/>
        <dbReference type="ChEBI" id="CHEBI:143860"/>
    </reaction>
</comment>
<dbReference type="PROSITE" id="PS51682">
    <property type="entry name" value="SAM_OMT_I"/>
    <property type="match status" value="1"/>
</dbReference>
<reference evidence="5" key="1">
    <citation type="submission" date="2021-03" db="EMBL/GenBank/DDBJ databases">
        <title>Genomic Encyclopedia of Type Strains, Phase IV (KMG-IV): sequencing the most valuable type-strain genomes for metagenomic binning, comparative biology and taxonomic classification.</title>
        <authorList>
            <person name="Goeker M."/>
        </authorList>
    </citation>
    <scope>NUCLEOTIDE SEQUENCE</scope>
    <source>
        <strain evidence="5">DSM 107338</strain>
    </source>
</reference>
<dbReference type="GO" id="GO:0008757">
    <property type="term" value="F:S-adenosylmethionine-dependent methyltransferase activity"/>
    <property type="evidence" value="ECO:0007669"/>
    <property type="project" value="TreeGrafter"/>
</dbReference>
<organism evidence="5 6">
    <name type="scientific">Oceanobacillus polygoni</name>
    <dbReference type="NCBI Taxonomy" id="1235259"/>
    <lineage>
        <taxon>Bacteria</taxon>
        <taxon>Bacillati</taxon>
        <taxon>Bacillota</taxon>
        <taxon>Bacilli</taxon>
        <taxon>Bacillales</taxon>
        <taxon>Bacillaceae</taxon>
        <taxon>Oceanobacillus</taxon>
    </lineage>
</organism>
<comment type="caution">
    <text evidence="5">The sequence shown here is derived from an EMBL/GenBank/DDBJ whole genome shotgun (WGS) entry which is preliminary data.</text>
</comment>
<feature type="binding site" evidence="4">
    <location>
        <position position="65"/>
    </location>
    <ligand>
        <name>S-adenosyl-L-methionine</name>
        <dbReference type="ChEBI" id="CHEBI:59789"/>
    </ligand>
</feature>
<dbReference type="InterPro" id="IPR029063">
    <property type="entry name" value="SAM-dependent_MTases_sf"/>
</dbReference>
<evidence type="ECO:0000256" key="3">
    <source>
        <dbReference type="ARBA" id="ARBA00022691"/>
    </source>
</evidence>
<dbReference type="CDD" id="cd02440">
    <property type="entry name" value="AdoMet_MTases"/>
    <property type="match status" value="1"/>
</dbReference>
<protein>
    <recommendedName>
        <fullName evidence="4">tRNA 5-hydroxyuridine methyltransferase</fullName>
        <ecNumber evidence="4">2.1.1.-</ecNumber>
    </recommendedName>
    <alternativeName>
        <fullName evidence="4">ho5U methyltransferase</fullName>
    </alternativeName>
</protein>
<dbReference type="Gene3D" id="3.40.50.150">
    <property type="entry name" value="Vaccinia Virus protein VP39"/>
    <property type="match status" value="1"/>
</dbReference>
<dbReference type="OrthoDB" id="9799672at2"/>
<keyword evidence="4" id="KW-0479">Metal-binding</keyword>
<dbReference type="GO" id="GO:0016300">
    <property type="term" value="F:tRNA (uridine) methyltransferase activity"/>
    <property type="evidence" value="ECO:0007669"/>
    <property type="project" value="UniProtKB-UniRule"/>
</dbReference>
<keyword evidence="3 4" id="KW-0949">S-adenosyl-L-methionine</keyword>
<sequence length="222" mass="25358">MNEELTSYLTAILPEQEDWITRLESEAKTDRVPIMDRAGMNFVAQLVRLTCPKQILEVGTAIGYSALRMQAASSNSYIITIEKDEQRYLQAVKNIKSLNKQQQINVIQGDALDKLPELASQGKRFDMIFIDAAKGQYERFFELANPMLNPNGVIISDNVLFRGYVANPVDVPKRYQKMVEKIRNYNEMLMNHPDFKTTILPIGDGVAVSYKMKEEEVLFREG</sequence>
<dbReference type="InterPro" id="IPR002935">
    <property type="entry name" value="SAM_O-MeTrfase"/>
</dbReference>
<name>A0A9X0YRT6_9BACI</name>
<evidence type="ECO:0000256" key="1">
    <source>
        <dbReference type="ARBA" id="ARBA00022603"/>
    </source>
</evidence>
<dbReference type="RefSeq" id="WP_149475452.1">
    <property type="nucleotide sequence ID" value="NZ_JAGGMB010000004.1"/>
</dbReference>
<feature type="binding site" evidence="4">
    <location>
        <position position="157"/>
    </location>
    <ligand>
        <name>Mg(2+)</name>
        <dbReference type="ChEBI" id="CHEBI:18420"/>
    </ligand>
</feature>
<keyword evidence="1 4" id="KW-0489">Methyltransferase</keyword>
<dbReference type="PANTHER" id="PTHR10509">
    <property type="entry name" value="O-METHYLTRANSFERASE-RELATED"/>
    <property type="match status" value="1"/>
</dbReference>
<dbReference type="PANTHER" id="PTHR10509:SF14">
    <property type="entry name" value="CAFFEOYL-COA O-METHYLTRANSFERASE 3-RELATED"/>
    <property type="match status" value="1"/>
</dbReference>
<comment type="subunit">
    <text evidence="4">Homodimer.</text>
</comment>
<dbReference type="SUPFAM" id="SSF53335">
    <property type="entry name" value="S-adenosyl-L-methionine-dependent methyltransferases"/>
    <property type="match status" value="1"/>
</dbReference>
<dbReference type="HAMAP" id="MF_02217">
    <property type="entry name" value="TrmR_methyltr"/>
    <property type="match status" value="1"/>
</dbReference>
<dbReference type="EC" id="2.1.1.-" evidence="4"/>
<dbReference type="AlphaFoldDB" id="A0A9X0YRT6"/>
<feature type="binding site" evidence="4">
    <location>
        <position position="35"/>
    </location>
    <ligand>
        <name>S-adenosyl-L-methionine</name>
        <dbReference type="ChEBI" id="CHEBI:59789"/>
    </ligand>
</feature>
<keyword evidence="6" id="KW-1185">Reference proteome</keyword>
<comment type="function">
    <text evidence="4">Catalyzes the methylation of 5-hydroxyuridine (ho5U) to form 5-methoxyuridine (mo5U) at position 34 in tRNAs.</text>
</comment>
<dbReference type="InterPro" id="IPR043675">
    <property type="entry name" value="TrmR_methyltr"/>
</dbReference>
<feature type="binding site" evidence="4">
    <location>
        <position position="131"/>
    </location>
    <ligand>
        <name>S-adenosyl-L-methionine</name>
        <dbReference type="ChEBI" id="CHEBI:59789"/>
    </ligand>
</feature>